<dbReference type="EMBL" id="BGZK01001097">
    <property type="protein sequence ID" value="GBP71092.1"/>
    <property type="molecule type" value="Genomic_DNA"/>
</dbReference>
<organism evidence="1 2">
    <name type="scientific">Eumeta variegata</name>
    <name type="common">Bagworm moth</name>
    <name type="synonym">Eumeta japonica</name>
    <dbReference type="NCBI Taxonomy" id="151549"/>
    <lineage>
        <taxon>Eukaryota</taxon>
        <taxon>Metazoa</taxon>
        <taxon>Ecdysozoa</taxon>
        <taxon>Arthropoda</taxon>
        <taxon>Hexapoda</taxon>
        <taxon>Insecta</taxon>
        <taxon>Pterygota</taxon>
        <taxon>Neoptera</taxon>
        <taxon>Endopterygota</taxon>
        <taxon>Lepidoptera</taxon>
        <taxon>Glossata</taxon>
        <taxon>Ditrysia</taxon>
        <taxon>Tineoidea</taxon>
        <taxon>Psychidae</taxon>
        <taxon>Oiketicinae</taxon>
        <taxon>Eumeta</taxon>
    </lineage>
</organism>
<dbReference type="AlphaFoldDB" id="A0A4C1Y8C0"/>
<protein>
    <submittedName>
        <fullName evidence="1">Uncharacterized protein</fullName>
    </submittedName>
</protein>
<dbReference type="Proteomes" id="UP000299102">
    <property type="component" value="Unassembled WGS sequence"/>
</dbReference>
<proteinExistence type="predicted"/>
<evidence type="ECO:0000313" key="2">
    <source>
        <dbReference type="Proteomes" id="UP000299102"/>
    </source>
</evidence>
<sequence length="217" mass="23536">MSAYVIAGIDGARCGAAVSAKVSPQGRLLPQQVAADARGTSPFAAVVAVLNCCSRCGWDGALTTVFTRAITTSATDGLTCSRRHLASGLYRLEEKTCFAGIKWIASDIRLIARAVRHAIICEGGVTSAPPRRGRPPARAASSLDFLLNENTLPGIFVGRSSYRFHGEHQRVTRGGGDCGYFGRIILGERYRSPRPRAHLCAFDITVRAYWNNLRNRR</sequence>
<keyword evidence="2" id="KW-1185">Reference proteome</keyword>
<name>A0A4C1Y8C0_EUMVA</name>
<evidence type="ECO:0000313" key="1">
    <source>
        <dbReference type="EMBL" id="GBP71092.1"/>
    </source>
</evidence>
<reference evidence="1 2" key="1">
    <citation type="journal article" date="2019" name="Commun. Biol.">
        <title>The bagworm genome reveals a unique fibroin gene that provides high tensile strength.</title>
        <authorList>
            <person name="Kono N."/>
            <person name="Nakamura H."/>
            <person name="Ohtoshi R."/>
            <person name="Tomita M."/>
            <person name="Numata K."/>
            <person name="Arakawa K."/>
        </authorList>
    </citation>
    <scope>NUCLEOTIDE SEQUENCE [LARGE SCALE GENOMIC DNA]</scope>
</reference>
<accession>A0A4C1Y8C0</accession>
<gene>
    <name evidence="1" type="ORF">EVAR_53372_1</name>
</gene>
<comment type="caution">
    <text evidence="1">The sequence shown here is derived from an EMBL/GenBank/DDBJ whole genome shotgun (WGS) entry which is preliminary data.</text>
</comment>